<dbReference type="AlphaFoldDB" id="A0A9D4MVT9"/>
<accession>A0A9D4MVT9</accession>
<protein>
    <submittedName>
        <fullName evidence="1">Uncharacterized protein</fullName>
    </submittedName>
</protein>
<dbReference type="EMBL" id="JAIWYP010000001">
    <property type="protein sequence ID" value="KAH3884300.1"/>
    <property type="molecule type" value="Genomic_DNA"/>
</dbReference>
<reference evidence="1" key="2">
    <citation type="submission" date="2020-11" db="EMBL/GenBank/DDBJ databases">
        <authorList>
            <person name="McCartney M.A."/>
            <person name="Auch B."/>
            <person name="Kono T."/>
            <person name="Mallez S."/>
            <person name="Becker A."/>
            <person name="Gohl D.M."/>
            <person name="Silverstein K.A.T."/>
            <person name="Koren S."/>
            <person name="Bechman K.B."/>
            <person name="Herman A."/>
            <person name="Abrahante J.E."/>
            <person name="Garbe J."/>
        </authorList>
    </citation>
    <scope>NUCLEOTIDE SEQUENCE</scope>
    <source>
        <strain evidence="1">Duluth1</strain>
        <tissue evidence="1">Whole animal</tissue>
    </source>
</reference>
<dbReference type="Proteomes" id="UP000828390">
    <property type="component" value="Unassembled WGS sequence"/>
</dbReference>
<sequence>MFNFQSLCKSFTFEQSVLEAIDIRRKHKCKDPICEMNIWQTRHQLDMALLKIKHIQRELSYMFRLLITTLSFRRLISN</sequence>
<comment type="caution">
    <text evidence="1">The sequence shown here is derived from an EMBL/GenBank/DDBJ whole genome shotgun (WGS) entry which is preliminary data.</text>
</comment>
<keyword evidence="2" id="KW-1185">Reference proteome</keyword>
<reference evidence="1" key="1">
    <citation type="journal article" date="2019" name="bioRxiv">
        <title>The Genome of the Zebra Mussel, Dreissena polymorpha: A Resource for Invasive Species Research.</title>
        <authorList>
            <person name="McCartney M.A."/>
            <person name="Auch B."/>
            <person name="Kono T."/>
            <person name="Mallez S."/>
            <person name="Zhang Y."/>
            <person name="Obille A."/>
            <person name="Becker A."/>
            <person name="Abrahante J.E."/>
            <person name="Garbe J."/>
            <person name="Badalamenti J.P."/>
            <person name="Herman A."/>
            <person name="Mangelson H."/>
            <person name="Liachko I."/>
            <person name="Sullivan S."/>
            <person name="Sone E.D."/>
            <person name="Koren S."/>
            <person name="Silverstein K.A.T."/>
            <person name="Beckman K.B."/>
            <person name="Gohl D.M."/>
        </authorList>
    </citation>
    <scope>NUCLEOTIDE SEQUENCE</scope>
    <source>
        <strain evidence="1">Duluth1</strain>
        <tissue evidence="1">Whole animal</tissue>
    </source>
</reference>
<name>A0A9D4MVT9_DREPO</name>
<organism evidence="1 2">
    <name type="scientific">Dreissena polymorpha</name>
    <name type="common">Zebra mussel</name>
    <name type="synonym">Mytilus polymorpha</name>
    <dbReference type="NCBI Taxonomy" id="45954"/>
    <lineage>
        <taxon>Eukaryota</taxon>
        <taxon>Metazoa</taxon>
        <taxon>Spiralia</taxon>
        <taxon>Lophotrochozoa</taxon>
        <taxon>Mollusca</taxon>
        <taxon>Bivalvia</taxon>
        <taxon>Autobranchia</taxon>
        <taxon>Heteroconchia</taxon>
        <taxon>Euheterodonta</taxon>
        <taxon>Imparidentia</taxon>
        <taxon>Neoheterodontei</taxon>
        <taxon>Myida</taxon>
        <taxon>Dreissenoidea</taxon>
        <taxon>Dreissenidae</taxon>
        <taxon>Dreissena</taxon>
    </lineage>
</organism>
<gene>
    <name evidence="1" type="ORF">DPMN_008279</name>
</gene>
<proteinExistence type="predicted"/>
<evidence type="ECO:0000313" key="1">
    <source>
        <dbReference type="EMBL" id="KAH3884300.1"/>
    </source>
</evidence>
<evidence type="ECO:0000313" key="2">
    <source>
        <dbReference type="Proteomes" id="UP000828390"/>
    </source>
</evidence>